<evidence type="ECO:0000259" key="6">
    <source>
        <dbReference type="PROSITE" id="PS50011"/>
    </source>
</evidence>
<gene>
    <name evidence="7" type="ORF">ACFQVD_12560</name>
</gene>
<keyword evidence="5" id="KW-1133">Transmembrane helix</keyword>
<evidence type="ECO:0000256" key="3">
    <source>
        <dbReference type="ARBA" id="ARBA00022840"/>
    </source>
</evidence>
<feature type="transmembrane region" description="Helical" evidence="5">
    <location>
        <begin position="459"/>
        <end position="479"/>
    </location>
</feature>
<comment type="caution">
    <text evidence="7">The sequence shown here is derived from an EMBL/GenBank/DDBJ whole genome shotgun (WGS) entry which is preliminary data.</text>
</comment>
<dbReference type="InterPro" id="IPR000719">
    <property type="entry name" value="Prot_kinase_dom"/>
</dbReference>
<dbReference type="Gene3D" id="1.10.510.10">
    <property type="entry name" value="Transferase(Phosphotransferase) domain 1"/>
    <property type="match status" value="1"/>
</dbReference>
<evidence type="ECO:0000313" key="8">
    <source>
        <dbReference type="Proteomes" id="UP001596514"/>
    </source>
</evidence>
<dbReference type="InterPro" id="IPR049052">
    <property type="entry name" value="nSTAND1"/>
</dbReference>
<evidence type="ECO:0000256" key="2">
    <source>
        <dbReference type="ARBA" id="ARBA00022741"/>
    </source>
</evidence>
<keyword evidence="8" id="KW-1185">Reference proteome</keyword>
<name>A0ABW2SXZ4_9ACTN</name>
<dbReference type="Pfam" id="PF20703">
    <property type="entry name" value="nSTAND1"/>
    <property type="match status" value="1"/>
</dbReference>
<evidence type="ECO:0000256" key="4">
    <source>
        <dbReference type="SAM" id="MobiDB-lite"/>
    </source>
</evidence>
<dbReference type="InterPro" id="IPR011009">
    <property type="entry name" value="Kinase-like_dom_sf"/>
</dbReference>
<dbReference type="CDD" id="cd14014">
    <property type="entry name" value="STKc_PknB_like"/>
    <property type="match status" value="1"/>
</dbReference>
<reference evidence="8" key="1">
    <citation type="journal article" date="2019" name="Int. J. Syst. Evol. Microbiol.">
        <title>The Global Catalogue of Microorganisms (GCM) 10K type strain sequencing project: providing services to taxonomists for standard genome sequencing and annotation.</title>
        <authorList>
            <consortium name="The Broad Institute Genomics Platform"/>
            <consortium name="The Broad Institute Genome Sequencing Center for Infectious Disease"/>
            <person name="Wu L."/>
            <person name="Ma J."/>
        </authorList>
    </citation>
    <scope>NUCLEOTIDE SEQUENCE [LARGE SCALE GENOMIC DNA]</scope>
    <source>
        <strain evidence="8">JCM 10083</strain>
    </source>
</reference>
<organism evidence="7 8">
    <name type="scientific">Streptosporangium amethystogenes subsp. fukuiense</name>
    <dbReference type="NCBI Taxonomy" id="698418"/>
    <lineage>
        <taxon>Bacteria</taxon>
        <taxon>Bacillati</taxon>
        <taxon>Actinomycetota</taxon>
        <taxon>Actinomycetes</taxon>
        <taxon>Streptosporangiales</taxon>
        <taxon>Streptosporangiaceae</taxon>
        <taxon>Streptosporangium</taxon>
    </lineage>
</organism>
<feature type="region of interest" description="Disordered" evidence="4">
    <location>
        <begin position="546"/>
        <end position="571"/>
    </location>
</feature>
<sequence>MIDALQPGDPQRLGEYWLAGRLGAGGQGVVYDAYDEDGTRVAIKVLHSSGGASQYLKEVRAAQRVASFCTAKILQARLEGPRPYIVSEFVNGLSLGRVVQDGRRFQGDDLHRLAIGVVTALVAIHEAGMIHRDLKPDNILLGPDGPRLIDFGIARTVEMSLTPMGMPAGTPPYMAPEIFEGRRAGAAADVFSWGAIVLFAVTGEHAFQADSVLGVARRVLTADPDLGMLPESLRMLVGAALAKDPLARPTARAILSALINDTPDTPGDLMAAGSAEAGSPARWEPIDPTLGMIAEDAYTALTPEERDRVPEVFLRLVTVGDDGDLLPRPVPHAELFGGLTPPEERVLHNMLMAFRDLVTHADERITLARPAVLRAWPRLRGWLDTERDGLPVHHRIRQAAQAWETRGRRPGDVLSGGVLEEALLWVTTGRRRLVLNRLESEFLNAGTRALTRDIRRRQALTVFLAALLAVALVATALAVRARRDADHRRDVAVSHRLAAQSELLAGDPRLSALLAVAAWRVSPTPEARTGMLTALSDPERAILAGHTNVPDPVTADTPGPTENEPEVGTPTLGQLLNRAVRAA</sequence>
<evidence type="ECO:0000256" key="5">
    <source>
        <dbReference type="SAM" id="Phobius"/>
    </source>
</evidence>
<dbReference type="PROSITE" id="PS50011">
    <property type="entry name" value="PROTEIN_KINASE_DOM"/>
    <property type="match status" value="1"/>
</dbReference>
<proteinExistence type="inferred from homology"/>
<dbReference type="Proteomes" id="UP001596514">
    <property type="component" value="Unassembled WGS sequence"/>
</dbReference>
<protein>
    <submittedName>
        <fullName evidence="7">Serine/threonine-protein kinase</fullName>
        <ecNumber evidence="7">2.7.11.1</ecNumber>
    </submittedName>
</protein>
<dbReference type="EC" id="2.7.11.1" evidence="7"/>
<keyword evidence="5" id="KW-0812">Transmembrane</keyword>
<dbReference type="PANTHER" id="PTHR45832">
    <property type="entry name" value="SERINE/THREONINE-PROTEIN KINASE SAMKA-RELATED-RELATED"/>
    <property type="match status" value="1"/>
</dbReference>
<feature type="domain" description="Protein kinase" evidence="6">
    <location>
        <begin position="16"/>
        <end position="259"/>
    </location>
</feature>
<dbReference type="InterPro" id="IPR008271">
    <property type="entry name" value="Ser/Thr_kinase_AS"/>
</dbReference>
<dbReference type="PROSITE" id="PS00108">
    <property type="entry name" value="PROTEIN_KINASE_ST"/>
    <property type="match status" value="1"/>
</dbReference>
<comment type="similarity">
    <text evidence="1">Belongs to the protein kinase superfamily. STE Ser/Thr protein kinase family. STE20 subfamily.</text>
</comment>
<dbReference type="Gene3D" id="3.30.200.20">
    <property type="entry name" value="Phosphorylase Kinase, domain 1"/>
    <property type="match status" value="1"/>
</dbReference>
<dbReference type="SUPFAM" id="SSF56112">
    <property type="entry name" value="Protein kinase-like (PK-like)"/>
    <property type="match status" value="1"/>
</dbReference>
<dbReference type="GO" id="GO:0004674">
    <property type="term" value="F:protein serine/threonine kinase activity"/>
    <property type="evidence" value="ECO:0007669"/>
    <property type="project" value="UniProtKB-EC"/>
</dbReference>
<accession>A0ABW2SXZ4</accession>
<evidence type="ECO:0000313" key="7">
    <source>
        <dbReference type="EMBL" id="MFC7600928.1"/>
    </source>
</evidence>
<keyword evidence="7" id="KW-0418">Kinase</keyword>
<keyword evidence="2" id="KW-0547">Nucleotide-binding</keyword>
<keyword evidence="7" id="KW-0808">Transferase</keyword>
<evidence type="ECO:0000256" key="1">
    <source>
        <dbReference type="ARBA" id="ARBA00008874"/>
    </source>
</evidence>
<dbReference type="SMART" id="SM00220">
    <property type="entry name" value="S_TKc"/>
    <property type="match status" value="1"/>
</dbReference>
<keyword evidence="3" id="KW-0067">ATP-binding</keyword>
<dbReference type="Pfam" id="PF00069">
    <property type="entry name" value="Pkinase"/>
    <property type="match status" value="1"/>
</dbReference>
<dbReference type="EMBL" id="JBHTEE010000001">
    <property type="protein sequence ID" value="MFC7600928.1"/>
    <property type="molecule type" value="Genomic_DNA"/>
</dbReference>
<dbReference type="InterPro" id="IPR051931">
    <property type="entry name" value="PAK3-like"/>
</dbReference>
<dbReference type="PANTHER" id="PTHR45832:SF22">
    <property type="entry name" value="SERINE_THREONINE-PROTEIN KINASE SAMKA-RELATED"/>
    <property type="match status" value="1"/>
</dbReference>
<keyword evidence="5" id="KW-0472">Membrane</keyword>
<dbReference type="RefSeq" id="WP_343978094.1">
    <property type="nucleotide sequence ID" value="NZ_BAAAGK010000161.1"/>
</dbReference>